<feature type="domain" description="Response regulatory" evidence="3">
    <location>
        <begin position="43"/>
        <end position="154"/>
    </location>
</feature>
<organism evidence="4 5">
    <name type="scientific">Streptomyces alkaliterrae</name>
    <dbReference type="NCBI Taxonomy" id="2213162"/>
    <lineage>
        <taxon>Bacteria</taxon>
        <taxon>Bacillati</taxon>
        <taxon>Actinomycetota</taxon>
        <taxon>Actinomycetes</taxon>
        <taxon>Kitasatosporales</taxon>
        <taxon>Streptomycetaceae</taxon>
        <taxon>Streptomyces</taxon>
    </lineage>
</organism>
<protein>
    <submittedName>
        <fullName evidence="4">Response regulator</fullName>
    </submittedName>
</protein>
<evidence type="ECO:0000256" key="2">
    <source>
        <dbReference type="SAM" id="MobiDB-lite"/>
    </source>
</evidence>
<comment type="caution">
    <text evidence="4">The sequence shown here is derived from an EMBL/GenBank/DDBJ whole genome shotgun (WGS) entry which is preliminary data.</text>
</comment>
<keyword evidence="1" id="KW-0597">Phosphoprotein</keyword>
<dbReference type="OrthoDB" id="5181538at2"/>
<feature type="non-terminal residue" evidence="4">
    <location>
        <position position="208"/>
    </location>
</feature>
<sequence>MPRPVGEHTDRATPSPVAQAAAPHSAPAAPGALGTFPRQARTLLVIADDPSAGAASLPALLDAAGRLRVRTARNLTEAARLLTDDVGCVLLDLADGDLDVLREVVAMAPRQAVLVLTDEDDPEKAAEAVRLGAQDQLPRQDLDAALLNRAIRYAEERKRSDLARRQLAEQGKVAVEGWRAKGDDADPTYEATIEREPVTVTEPVAEGE</sequence>
<name>A0A5P0YZS5_9ACTN</name>
<gene>
    <name evidence="4" type="ORF">FNX44_026560</name>
</gene>
<dbReference type="PROSITE" id="PS50110">
    <property type="entry name" value="RESPONSE_REGULATORY"/>
    <property type="match status" value="1"/>
</dbReference>
<proteinExistence type="predicted"/>
<feature type="compositionally biased region" description="Basic and acidic residues" evidence="2">
    <location>
        <begin position="1"/>
        <end position="11"/>
    </location>
</feature>
<keyword evidence="5" id="KW-1185">Reference proteome</keyword>
<feature type="region of interest" description="Disordered" evidence="2">
    <location>
        <begin position="1"/>
        <end position="34"/>
    </location>
</feature>
<feature type="region of interest" description="Disordered" evidence="2">
    <location>
        <begin position="176"/>
        <end position="208"/>
    </location>
</feature>
<dbReference type="SUPFAM" id="SSF52172">
    <property type="entry name" value="CheY-like"/>
    <property type="match status" value="1"/>
</dbReference>
<reference evidence="4 5" key="1">
    <citation type="submission" date="2019-10" db="EMBL/GenBank/DDBJ databases">
        <title>Streptomyces sp. nov., a novel actinobacterium isolated from alkaline environment.</title>
        <authorList>
            <person name="Golinska P."/>
        </authorList>
    </citation>
    <scope>NUCLEOTIDE SEQUENCE [LARGE SCALE GENOMIC DNA]</scope>
    <source>
        <strain evidence="4 5">OF1</strain>
    </source>
</reference>
<evidence type="ECO:0000313" key="4">
    <source>
        <dbReference type="EMBL" id="MQS05332.1"/>
    </source>
</evidence>
<dbReference type="Proteomes" id="UP000320857">
    <property type="component" value="Unassembled WGS sequence"/>
</dbReference>
<evidence type="ECO:0000313" key="5">
    <source>
        <dbReference type="Proteomes" id="UP000320857"/>
    </source>
</evidence>
<evidence type="ECO:0000259" key="3">
    <source>
        <dbReference type="PROSITE" id="PS50110"/>
    </source>
</evidence>
<feature type="modified residue" description="4-aspartylphosphate" evidence="1">
    <location>
        <position position="92"/>
    </location>
</feature>
<dbReference type="EMBL" id="VJYK02000526">
    <property type="protein sequence ID" value="MQS05332.1"/>
    <property type="molecule type" value="Genomic_DNA"/>
</dbReference>
<dbReference type="Gene3D" id="3.40.50.2300">
    <property type="match status" value="1"/>
</dbReference>
<dbReference type="GO" id="GO:0000160">
    <property type="term" value="P:phosphorelay signal transduction system"/>
    <property type="evidence" value="ECO:0007669"/>
    <property type="project" value="InterPro"/>
</dbReference>
<dbReference type="InterPro" id="IPR001789">
    <property type="entry name" value="Sig_transdc_resp-reg_receiver"/>
</dbReference>
<dbReference type="InterPro" id="IPR011006">
    <property type="entry name" value="CheY-like_superfamily"/>
</dbReference>
<dbReference type="AlphaFoldDB" id="A0A5P0YZS5"/>
<evidence type="ECO:0000256" key="1">
    <source>
        <dbReference type="PROSITE-ProRule" id="PRU00169"/>
    </source>
</evidence>
<accession>A0A5P0YZS5</accession>
<feature type="compositionally biased region" description="Low complexity" evidence="2">
    <location>
        <begin position="14"/>
        <end position="32"/>
    </location>
</feature>